<dbReference type="Pfam" id="PF01844">
    <property type="entry name" value="HNH"/>
    <property type="match status" value="1"/>
</dbReference>
<reference evidence="3" key="2">
    <citation type="submission" date="2020-05" db="EMBL/GenBank/DDBJ databases">
        <title>Complete genome sequence of Bradyrhizobium diazoefficiens XF6 isolated from soybean nodule.</title>
        <authorList>
            <person name="Noda R."/>
            <person name="Kakizaki K."/>
            <person name="Minamisawa K."/>
        </authorList>
    </citation>
    <scope>NUCLEOTIDE SEQUENCE</scope>
    <source>
        <strain evidence="3">XF6</strain>
    </source>
</reference>
<dbReference type="GO" id="GO:0003676">
    <property type="term" value="F:nucleic acid binding"/>
    <property type="evidence" value="ECO:0007669"/>
    <property type="project" value="InterPro"/>
</dbReference>
<dbReference type="CDD" id="cd00085">
    <property type="entry name" value="HNHc"/>
    <property type="match status" value="1"/>
</dbReference>
<dbReference type="Pfam" id="PF26345">
    <property type="entry name" value="ScoMcrA_N"/>
    <property type="match status" value="1"/>
</dbReference>
<dbReference type="InterPro" id="IPR058807">
    <property type="entry name" value="ScoMcrA_N"/>
</dbReference>
<reference evidence="2" key="1">
    <citation type="submission" date="2020-05" db="EMBL/GenBank/DDBJ databases">
        <title>Complete genome sequence of Bradyrhizobium diazoefficiens XF5 isolated from soybean nodule.</title>
        <authorList>
            <person name="Noda R."/>
            <person name="Kakizaki K."/>
            <person name="Minamisawa K."/>
        </authorList>
    </citation>
    <scope>NUCLEOTIDE SEQUENCE</scope>
    <source>
        <strain evidence="2">XF5</strain>
    </source>
</reference>
<dbReference type="InterPro" id="IPR002711">
    <property type="entry name" value="HNH"/>
</dbReference>
<gene>
    <name evidence="2" type="ORF">XF5B_09030</name>
    <name evidence="3" type="ORF">XF6B_09090</name>
</gene>
<accession>A0A810AES3</accession>
<sequence>MSAAAVLAALGEFDELGREAFLKKYGFGKSRGYFLEHNGKRYDSKAIAGAAHGKLGQRFEALASADFSGGDKTVAKRFRELSFVVTEPSDVQPIGIPFEVGNLYHRQRDIHQIFGGQERGGIATPADCPFVFLFTGESGEQFGYSDGWRSDGIFAYTGEGQKGDMTFVRGNRAIRDHLADGRDLLLFEATKTKGIYRFVGCFAFAGWETIQAPDGYGQLRSAIVFELVPVADADSVPAAEKDEVDLKTKSLAELRALALAAATIPKSPSRESQRTYYVRSAKVKAYVLKRANGHCEACGKPAPFLRKDGSPYLEPHHIKRVADGGPDHPKSVGAICPTCHRLCSTALVFDLDIGNRD</sequence>
<proteinExistence type="predicted"/>
<dbReference type="EMBL" id="AP023096">
    <property type="protein sequence ID" value="BCE62110.1"/>
    <property type="molecule type" value="Genomic_DNA"/>
</dbReference>
<dbReference type="Gene3D" id="1.10.30.50">
    <property type="match status" value="1"/>
</dbReference>
<evidence type="ECO:0000313" key="2">
    <source>
        <dbReference type="EMBL" id="BCE53391.1"/>
    </source>
</evidence>
<organism evidence="3">
    <name type="scientific">Bradyrhizobium diazoefficiens</name>
    <dbReference type="NCBI Taxonomy" id="1355477"/>
    <lineage>
        <taxon>Bacteria</taxon>
        <taxon>Pseudomonadati</taxon>
        <taxon>Pseudomonadota</taxon>
        <taxon>Alphaproteobacteria</taxon>
        <taxon>Hyphomicrobiales</taxon>
        <taxon>Nitrobacteraceae</taxon>
        <taxon>Bradyrhizobium</taxon>
    </lineage>
</organism>
<evidence type="ECO:0000259" key="1">
    <source>
        <dbReference type="SMART" id="SM00507"/>
    </source>
</evidence>
<dbReference type="AlphaFoldDB" id="A0A810AES3"/>
<dbReference type="InterPro" id="IPR058712">
    <property type="entry name" value="SRA_ScoMcrA"/>
</dbReference>
<dbReference type="Pfam" id="PF26348">
    <property type="entry name" value="SRA_ScoMcrA"/>
    <property type="match status" value="1"/>
</dbReference>
<name>A0A810AES3_9BRAD</name>
<feature type="domain" description="HNH nuclease" evidence="1">
    <location>
        <begin position="282"/>
        <end position="341"/>
    </location>
</feature>
<dbReference type="EMBL" id="AP023095">
    <property type="protein sequence ID" value="BCE53391.1"/>
    <property type="molecule type" value="Genomic_DNA"/>
</dbReference>
<dbReference type="GO" id="GO:0004519">
    <property type="term" value="F:endonuclease activity"/>
    <property type="evidence" value="ECO:0007669"/>
    <property type="project" value="InterPro"/>
</dbReference>
<dbReference type="InterPro" id="IPR003615">
    <property type="entry name" value="HNH_nuc"/>
</dbReference>
<protein>
    <recommendedName>
        <fullName evidence="1">HNH nuclease domain-containing protein</fullName>
    </recommendedName>
</protein>
<dbReference type="SMART" id="SM00507">
    <property type="entry name" value="HNHc"/>
    <property type="match status" value="1"/>
</dbReference>
<dbReference type="GO" id="GO:0008270">
    <property type="term" value="F:zinc ion binding"/>
    <property type="evidence" value="ECO:0007669"/>
    <property type="project" value="InterPro"/>
</dbReference>
<evidence type="ECO:0000313" key="3">
    <source>
        <dbReference type="EMBL" id="BCE62110.1"/>
    </source>
</evidence>